<dbReference type="GO" id="GO:0004084">
    <property type="term" value="F:branched-chain-amino-acid transaminase activity"/>
    <property type="evidence" value="ECO:0007669"/>
    <property type="project" value="UniProtKB-EC"/>
</dbReference>
<evidence type="ECO:0000256" key="2">
    <source>
        <dbReference type="ARBA" id="ARBA00004931"/>
    </source>
</evidence>
<comment type="pathway">
    <text evidence="1">Amino-acid biosynthesis; L-isoleucine biosynthesis; L-isoleucine from 2-oxobutanoate: step 4/4.</text>
</comment>
<evidence type="ECO:0000256" key="1">
    <source>
        <dbReference type="ARBA" id="ARBA00004824"/>
    </source>
</evidence>
<evidence type="ECO:0000313" key="10">
    <source>
        <dbReference type="Proteomes" id="UP001194714"/>
    </source>
</evidence>
<dbReference type="PANTHER" id="PTHR42743">
    <property type="entry name" value="AMINO-ACID AMINOTRANSFERASE"/>
    <property type="match status" value="1"/>
</dbReference>
<keyword evidence="10" id="KW-1185">Reference proteome</keyword>
<sequence>MGIFINFVIPIVMLIYLNDQFVTKEEAHISALDLSVLRGYGVMDYLRTYGGHPFHLRAHIERFIASAREVGLTVPKTVQEMEAIVEELIAKTHFEETSIKLVLTGGISEDQFLPKGPPTFFAVAYSFTPFPERYFDEGIKVITECYQRPFPTAKSIQYLPAIMGMQKAQAQGAVDVLFYNEKELLLETGIANFFALKGGKLITPKEGILKGITREVILDLFPVEERDIHKEETPTFEGAFLTSSNKEVMPVIQIDDLLINKGTVPSTIRNVMKTFSKEAKKTLLNWSEV</sequence>
<gene>
    <name evidence="9" type="ORF">NEPTK9_000484</name>
</gene>
<dbReference type="InterPro" id="IPR043132">
    <property type="entry name" value="BCAT-like_C"/>
</dbReference>
<comment type="pathway">
    <text evidence="2">Amino-acid biosynthesis; L-valine biosynthesis; L-valine from pyruvate: step 4/4.</text>
</comment>
<dbReference type="EMBL" id="JAAEJV010000007">
    <property type="protein sequence ID" value="MBF5058984.1"/>
    <property type="molecule type" value="Genomic_DNA"/>
</dbReference>
<evidence type="ECO:0000256" key="3">
    <source>
        <dbReference type="ARBA" id="ARBA00005072"/>
    </source>
</evidence>
<dbReference type="InterPro" id="IPR001544">
    <property type="entry name" value="Aminotrans_IV"/>
</dbReference>
<comment type="catalytic activity">
    <reaction evidence="6">
        <text>L-valine + 2-oxoglutarate = 3-methyl-2-oxobutanoate + L-glutamate</text>
        <dbReference type="Rhea" id="RHEA:24813"/>
        <dbReference type="ChEBI" id="CHEBI:11851"/>
        <dbReference type="ChEBI" id="CHEBI:16810"/>
        <dbReference type="ChEBI" id="CHEBI:29985"/>
        <dbReference type="ChEBI" id="CHEBI:57762"/>
        <dbReference type="EC" id="2.6.1.42"/>
    </reaction>
</comment>
<comment type="caution">
    <text evidence="9">The sequence shown here is derived from an EMBL/GenBank/DDBJ whole genome shotgun (WGS) entry which is preliminary data.</text>
</comment>
<keyword evidence="9" id="KW-0808">Transferase</keyword>
<evidence type="ECO:0000256" key="4">
    <source>
        <dbReference type="ARBA" id="ARBA00009320"/>
    </source>
</evidence>
<comment type="similarity">
    <text evidence="4">Belongs to the class-IV pyridoxal-phosphate-dependent aminotransferase family.</text>
</comment>
<comment type="catalytic activity">
    <reaction evidence="7">
        <text>L-isoleucine + 2-oxoglutarate = (S)-3-methyl-2-oxopentanoate + L-glutamate</text>
        <dbReference type="Rhea" id="RHEA:24801"/>
        <dbReference type="ChEBI" id="CHEBI:16810"/>
        <dbReference type="ChEBI" id="CHEBI:29985"/>
        <dbReference type="ChEBI" id="CHEBI:35146"/>
        <dbReference type="ChEBI" id="CHEBI:58045"/>
        <dbReference type="EC" id="2.6.1.42"/>
    </reaction>
</comment>
<name>A0ABS0AXW9_9BACT</name>
<dbReference type="EC" id="2.6.1.42" evidence="5"/>
<accession>A0ABS0AXW9</accession>
<evidence type="ECO:0000313" key="9">
    <source>
        <dbReference type="EMBL" id="MBF5058984.1"/>
    </source>
</evidence>
<evidence type="ECO:0000256" key="7">
    <source>
        <dbReference type="ARBA" id="ARBA00048798"/>
    </source>
</evidence>
<reference evidence="9 10" key="1">
    <citation type="submission" date="2020-01" db="EMBL/GenBank/DDBJ databases">
        <title>Draft genome sequence of Cand. Neptunochlamydia vexilliferae K9.</title>
        <authorList>
            <person name="Schulz F."/>
            <person name="Koestlbacher S."/>
            <person name="Wascher F."/>
            <person name="Pizzetti I."/>
            <person name="Horn M."/>
        </authorList>
    </citation>
    <scope>NUCLEOTIDE SEQUENCE [LARGE SCALE GENOMIC DNA]</scope>
    <source>
        <strain evidence="9 10">K9</strain>
    </source>
</reference>
<evidence type="ECO:0000256" key="6">
    <source>
        <dbReference type="ARBA" id="ARBA00048212"/>
    </source>
</evidence>
<evidence type="ECO:0000256" key="5">
    <source>
        <dbReference type="ARBA" id="ARBA00013053"/>
    </source>
</evidence>
<evidence type="ECO:0000256" key="8">
    <source>
        <dbReference type="ARBA" id="ARBA00049229"/>
    </source>
</evidence>
<proteinExistence type="inferred from homology"/>
<dbReference type="Proteomes" id="UP001194714">
    <property type="component" value="Unassembled WGS sequence"/>
</dbReference>
<comment type="pathway">
    <text evidence="3">Amino-acid biosynthesis; L-leucine biosynthesis; L-leucine from 3-methyl-2-oxobutanoate: step 4/4.</text>
</comment>
<dbReference type="Pfam" id="PF01063">
    <property type="entry name" value="Aminotran_4"/>
    <property type="match status" value="1"/>
</dbReference>
<dbReference type="InterPro" id="IPR036038">
    <property type="entry name" value="Aminotransferase-like"/>
</dbReference>
<dbReference type="InterPro" id="IPR043131">
    <property type="entry name" value="BCAT-like_N"/>
</dbReference>
<dbReference type="SUPFAM" id="SSF56752">
    <property type="entry name" value="D-aminoacid aminotransferase-like PLP-dependent enzymes"/>
    <property type="match status" value="1"/>
</dbReference>
<keyword evidence="9" id="KW-0032">Aminotransferase</keyword>
<organism evidence="9 10">
    <name type="scientific">Candidatus Neptunichlamydia vexilliferae</name>
    <dbReference type="NCBI Taxonomy" id="1651774"/>
    <lineage>
        <taxon>Bacteria</taxon>
        <taxon>Pseudomonadati</taxon>
        <taxon>Chlamydiota</taxon>
        <taxon>Chlamydiia</taxon>
        <taxon>Parachlamydiales</taxon>
        <taxon>Simkaniaceae</taxon>
        <taxon>Candidatus Neptunichlamydia</taxon>
    </lineage>
</organism>
<dbReference type="PANTHER" id="PTHR42743:SF11">
    <property type="entry name" value="AMINODEOXYCHORISMATE LYASE"/>
    <property type="match status" value="1"/>
</dbReference>
<dbReference type="Gene3D" id="3.20.10.10">
    <property type="entry name" value="D-amino Acid Aminotransferase, subunit A, domain 2"/>
    <property type="match status" value="1"/>
</dbReference>
<dbReference type="InterPro" id="IPR050571">
    <property type="entry name" value="Class-IV_PLP-Dep_Aminotrnsfr"/>
</dbReference>
<dbReference type="Gene3D" id="3.30.470.10">
    <property type="match status" value="1"/>
</dbReference>
<protein>
    <recommendedName>
        <fullName evidence="5">branched-chain-amino-acid transaminase</fullName>
        <ecNumber evidence="5">2.6.1.42</ecNumber>
    </recommendedName>
</protein>
<comment type="catalytic activity">
    <reaction evidence="8">
        <text>L-leucine + 2-oxoglutarate = 4-methyl-2-oxopentanoate + L-glutamate</text>
        <dbReference type="Rhea" id="RHEA:18321"/>
        <dbReference type="ChEBI" id="CHEBI:16810"/>
        <dbReference type="ChEBI" id="CHEBI:17865"/>
        <dbReference type="ChEBI" id="CHEBI:29985"/>
        <dbReference type="ChEBI" id="CHEBI:57427"/>
        <dbReference type="EC" id="2.6.1.42"/>
    </reaction>
</comment>